<dbReference type="KEGG" id="dca:Desca_0718"/>
<evidence type="ECO:0000259" key="1">
    <source>
        <dbReference type="Pfam" id="PF10105"/>
    </source>
</evidence>
<sequence>MTLYRVRYCKDGPARFSSHLDMVRQFDRAARRAGLPVAFSEGFNPHPKFSFAAPLPVGVAGLDEYMDMELTQHIDPAELAMRLDANMQEGYRILDVKEITGRGSSLMALVSRAAYRATATVPPGYGEPELQSAIKDILDSKEIFVTREIKGKTKQVDIRSGIFRLDGGVKGHILEINMELLIGSTGNVRPTEVLEEMYRNGGIPVDPEDFRIQRVSLYAEGATGPVSLWEV</sequence>
<gene>
    <name evidence="2" type="ordered locus">Desca_0718</name>
</gene>
<accession>F6B8N1</accession>
<dbReference type="NCBIfam" id="TIGR03936">
    <property type="entry name" value="sam_1_link_chp"/>
    <property type="match status" value="1"/>
</dbReference>
<dbReference type="STRING" id="868595.Desca_0718"/>
<dbReference type="Pfam" id="PF10105">
    <property type="entry name" value="DUF2344"/>
    <property type="match status" value="1"/>
</dbReference>
<organism evidence="2 3">
    <name type="scientific">Desulfotomaculum nigrificans (strain DSM 14880 / VKM B-2319 / CO-1-SRB)</name>
    <name type="common">Desulfotomaculum carboxydivorans</name>
    <dbReference type="NCBI Taxonomy" id="868595"/>
    <lineage>
        <taxon>Bacteria</taxon>
        <taxon>Bacillati</taxon>
        <taxon>Bacillota</taxon>
        <taxon>Clostridia</taxon>
        <taxon>Eubacteriales</taxon>
        <taxon>Desulfotomaculaceae</taxon>
        <taxon>Desulfotomaculum</taxon>
    </lineage>
</organism>
<name>F6B8N1_DESCC</name>
<reference evidence="2 3" key="1">
    <citation type="submission" date="2011-05" db="EMBL/GenBank/DDBJ databases">
        <title>Complete sequence of Desulfotomaculum carboxydivorans CO-1-SRB.</title>
        <authorList>
            <consortium name="US DOE Joint Genome Institute"/>
            <person name="Lucas S."/>
            <person name="Han J."/>
            <person name="Lapidus A."/>
            <person name="Cheng J.-F."/>
            <person name="Goodwin L."/>
            <person name="Pitluck S."/>
            <person name="Peters L."/>
            <person name="Mikhailova N."/>
            <person name="Lu M."/>
            <person name="Han C."/>
            <person name="Tapia R."/>
            <person name="Land M."/>
            <person name="Hauser L."/>
            <person name="Kyrpides N."/>
            <person name="Ivanova N."/>
            <person name="Pagani I."/>
            <person name="Stams A."/>
            <person name="Plugge C."/>
            <person name="Muyzer G."/>
            <person name="Kuever J."/>
            <person name="Parshina S."/>
            <person name="Ivanova A."/>
            <person name="Nazina T."/>
            <person name="Woyke T."/>
        </authorList>
    </citation>
    <scope>NUCLEOTIDE SEQUENCE [LARGE SCALE GENOMIC DNA]</scope>
    <source>
        <strain evidence="3">DSM 14880 / VKM B-2319 / CO-1-SRB</strain>
    </source>
</reference>
<dbReference type="eggNOG" id="COG5011">
    <property type="taxonomic scope" value="Bacteria"/>
</dbReference>
<evidence type="ECO:0000313" key="3">
    <source>
        <dbReference type="Proteomes" id="UP000009226"/>
    </source>
</evidence>
<dbReference type="Proteomes" id="UP000009226">
    <property type="component" value="Chromosome"/>
</dbReference>
<evidence type="ECO:0000313" key="2">
    <source>
        <dbReference type="EMBL" id="AEF93603.1"/>
    </source>
</evidence>
<proteinExistence type="predicted"/>
<dbReference type="EMBL" id="CP002736">
    <property type="protein sequence ID" value="AEF93603.1"/>
    <property type="molecule type" value="Genomic_DNA"/>
</dbReference>
<feature type="domain" description="DUF2344" evidence="1">
    <location>
        <begin position="4"/>
        <end position="190"/>
    </location>
</feature>
<dbReference type="AlphaFoldDB" id="F6B8N1"/>
<dbReference type="InterPro" id="IPR018768">
    <property type="entry name" value="DUF2344"/>
</dbReference>
<dbReference type="HOGENOM" id="CLU_083579_0_1_9"/>
<protein>
    <recommendedName>
        <fullName evidence="1">DUF2344 domain-containing protein</fullName>
    </recommendedName>
</protein>
<keyword evidence="3" id="KW-1185">Reference proteome</keyword>